<gene>
    <name evidence="16" type="primary">LOC116294070</name>
</gene>
<evidence type="ECO:0000256" key="7">
    <source>
        <dbReference type="ARBA" id="ARBA00022958"/>
    </source>
</evidence>
<keyword evidence="15" id="KW-1185">Reference proteome</keyword>
<dbReference type="OrthoDB" id="297496at2759"/>
<proteinExistence type="inferred from homology"/>
<keyword evidence="11 12" id="KW-0407">Ion channel</keyword>
<feature type="domain" description="Potassium channel" evidence="14">
    <location>
        <begin position="186"/>
        <end position="269"/>
    </location>
</feature>
<feature type="transmembrane region" description="Helical" evidence="13">
    <location>
        <begin position="179"/>
        <end position="197"/>
    </location>
</feature>
<dbReference type="Pfam" id="PF07885">
    <property type="entry name" value="Ion_trans_2"/>
    <property type="match status" value="2"/>
</dbReference>
<evidence type="ECO:0000256" key="11">
    <source>
        <dbReference type="ARBA" id="ARBA00023303"/>
    </source>
</evidence>
<evidence type="ECO:0000256" key="9">
    <source>
        <dbReference type="ARBA" id="ARBA00023065"/>
    </source>
</evidence>
<keyword evidence="10 13" id="KW-0472">Membrane</keyword>
<dbReference type="PRINTS" id="PR01095">
    <property type="entry name" value="TASKCHANNEL"/>
</dbReference>
<feature type="transmembrane region" description="Helical" evidence="13">
    <location>
        <begin position="209"/>
        <end position="227"/>
    </location>
</feature>
<comment type="subcellular location">
    <subcellularLocation>
        <location evidence="1">Membrane</location>
        <topology evidence="1">Multi-pass membrane protein</topology>
    </subcellularLocation>
</comment>
<dbReference type="InterPro" id="IPR003280">
    <property type="entry name" value="2pore_dom_K_chnl"/>
</dbReference>
<evidence type="ECO:0000256" key="2">
    <source>
        <dbReference type="ARBA" id="ARBA00006666"/>
    </source>
</evidence>
<dbReference type="Gene3D" id="1.10.287.70">
    <property type="match status" value="1"/>
</dbReference>
<evidence type="ECO:0000256" key="8">
    <source>
        <dbReference type="ARBA" id="ARBA00022989"/>
    </source>
</evidence>
<feature type="domain" description="Potassium channel" evidence="14">
    <location>
        <begin position="95"/>
        <end position="148"/>
    </location>
</feature>
<keyword evidence="7" id="KW-0630">Potassium</keyword>
<dbReference type="Proteomes" id="UP000515163">
    <property type="component" value="Unplaced"/>
</dbReference>
<protein>
    <submittedName>
        <fullName evidence="16">Two pore potassium channel protein sup-9-like</fullName>
    </submittedName>
</protein>
<reference evidence="16" key="1">
    <citation type="submission" date="2025-08" db="UniProtKB">
        <authorList>
            <consortium name="RefSeq"/>
        </authorList>
    </citation>
    <scope>IDENTIFICATION</scope>
    <source>
        <tissue evidence="16">Tentacle</tissue>
    </source>
</reference>
<evidence type="ECO:0000256" key="10">
    <source>
        <dbReference type="ARBA" id="ARBA00023136"/>
    </source>
</evidence>
<feature type="transmembrane region" description="Helical" evidence="13">
    <location>
        <begin position="97"/>
        <end position="118"/>
    </location>
</feature>
<dbReference type="GO" id="GO:0022841">
    <property type="term" value="F:potassium ion leak channel activity"/>
    <property type="evidence" value="ECO:0007669"/>
    <property type="project" value="TreeGrafter"/>
</dbReference>
<keyword evidence="8 13" id="KW-1133">Transmembrane helix</keyword>
<dbReference type="PANTHER" id="PTHR11003:SF345">
    <property type="entry name" value="TWIK FAMILY OF POTASSIUM CHANNELS PROTEIN 18"/>
    <property type="match status" value="1"/>
</dbReference>
<dbReference type="KEGG" id="aten:116294070"/>
<dbReference type="InterPro" id="IPR013099">
    <property type="entry name" value="K_chnl_dom"/>
</dbReference>
<dbReference type="PANTHER" id="PTHR11003">
    <property type="entry name" value="POTASSIUM CHANNEL, SUBFAMILY K"/>
    <property type="match status" value="1"/>
</dbReference>
<evidence type="ECO:0000313" key="15">
    <source>
        <dbReference type="Proteomes" id="UP000515163"/>
    </source>
</evidence>
<organism evidence="15 16">
    <name type="scientific">Actinia tenebrosa</name>
    <name type="common">Australian red waratah sea anemone</name>
    <dbReference type="NCBI Taxonomy" id="6105"/>
    <lineage>
        <taxon>Eukaryota</taxon>
        <taxon>Metazoa</taxon>
        <taxon>Cnidaria</taxon>
        <taxon>Anthozoa</taxon>
        <taxon>Hexacorallia</taxon>
        <taxon>Actiniaria</taxon>
        <taxon>Actiniidae</taxon>
        <taxon>Actinia</taxon>
    </lineage>
</organism>
<keyword evidence="3 12" id="KW-0813">Transport</keyword>
<feature type="transmembrane region" description="Helical" evidence="13">
    <location>
        <begin position="22"/>
        <end position="43"/>
    </location>
</feature>
<keyword evidence="4" id="KW-0633">Potassium transport</keyword>
<dbReference type="GO" id="GO:0030322">
    <property type="term" value="P:stabilization of membrane potential"/>
    <property type="evidence" value="ECO:0007669"/>
    <property type="project" value="TreeGrafter"/>
</dbReference>
<evidence type="ECO:0000256" key="3">
    <source>
        <dbReference type="ARBA" id="ARBA00022448"/>
    </source>
</evidence>
<evidence type="ECO:0000256" key="6">
    <source>
        <dbReference type="ARBA" id="ARBA00022826"/>
    </source>
</evidence>
<comment type="similarity">
    <text evidence="2 12">Belongs to the two pore domain potassium channel (TC 1.A.1.8) family.</text>
</comment>
<dbReference type="GeneID" id="116294070"/>
<accession>A0A6P8HP97</accession>
<dbReference type="RefSeq" id="XP_031557461.1">
    <property type="nucleotide sequence ID" value="XM_031701601.1"/>
</dbReference>
<evidence type="ECO:0000256" key="4">
    <source>
        <dbReference type="ARBA" id="ARBA00022538"/>
    </source>
</evidence>
<sequence length="319" mass="35284">MSDTDLGAVEEENPHKFQPKSLIIKISIFIIVLVIGAAIFQAIEKKNDNIDAESEKALYVKVDIITKYNITSDDFDKFLSAVEDEIRLKELAKKPRWTFSNSVFLAFSIMTTIGYGHLTPKTSGGQIFCILYSLVAIPVAGIMLISVGSHVSLALQKFISFVEKKLLRREMGLNTEMKSTVVTFVFMILIIIFGAILTSHTDGWTFVEGMYFIFISLSTIGFGDYIINDGELNDPDDKKSVAVNFTIVLITVGLCVVSSVLCSVSSVIEEKQKRMRMHMSAGNIAGPGRMALSAVTKITKTGKNDRSEAQKLNNENEQV</sequence>
<evidence type="ECO:0000313" key="16">
    <source>
        <dbReference type="RefSeq" id="XP_031557461.1"/>
    </source>
</evidence>
<feature type="transmembrane region" description="Helical" evidence="13">
    <location>
        <begin position="130"/>
        <end position="159"/>
    </location>
</feature>
<dbReference type="PRINTS" id="PR01333">
    <property type="entry name" value="2POREKCHANEL"/>
</dbReference>
<evidence type="ECO:0000256" key="5">
    <source>
        <dbReference type="ARBA" id="ARBA00022692"/>
    </source>
</evidence>
<keyword evidence="6" id="KW-0631">Potassium channel</keyword>
<evidence type="ECO:0000256" key="1">
    <source>
        <dbReference type="ARBA" id="ARBA00004141"/>
    </source>
</evidence>
<dbReference type="GO" id="GO:0015271">
    <property type="term" value="F:outward rectifier potassium channel activity"/>
    <property type="evidence" value="ECO:0007669"/>
    <property type="project" value="TreeGrafter"/>
</dbReference>
<name>A0A6P8HP97_ACTTE</name>
<keyword evidence="5 12" id="KW-0812">Transmembrane</keyword>
<dbReference type="SUPFAM" id="SSF81324">
    <property type="entry name" value="Voltage-gated potassium channels"/>
    <property type="match status" value="2"/>
</dbReference>
<dbReference type="InParanoid" id="A0A6P8HP97"/>
<evidence type="ECO:0000256" key="13">
    <source>
        <dbReference type="SAM" id="Phobius"/>
    </source>
</evidence>
<dbReference type="InterPro" id="IPR003092">
    <property type="entry name" value="2pore_dom_K_chnl_TASK"/>
</dbReference>
<keyword evidence="9 12" id="KW-0406">Ion transport</keyword>
<dbReference type="GO" id="GO:0005886">
    <property type="term" value="C:plasma membrane"/>
    <property type="evidence" value="ECO:0007669"/>
    <property type="project" value="TreeGrafter"/>
</dbReference>
<evidence type="ECO:0000259" key="14">
    <source>
        <dbReference type="Pfam" id="PF07885"/>
    </source>
</evidence>
<evidence type="ECO:0000256" key="12">
    <source>
        <dbReference type="RuleBase" id="RU003857"/>
    </source>
</evidence>
<feature type="transmembrane region" description="Helical" evidence="13">
    <location>
        <begin position="247"/>
        <end position="268"/>
    </location>
</feature>
<dbReference type="AlphaFoldDB" id="A0A6P8HP97"/>